<evidence type="ECO:0000256" key="2">
    <source>
        <dbReference type="ARBA" id="ARBA00022692"/>
    </source>
</evidence>
<protein>
    <submittedName>
        <fullName evidence="7">MFS transporter</fullName>
    </submittedName>
</protein>
<feature type="transmembrane region" description="Helical" evidence="5">
    <location>
        <begin position="119"/>
        <end position="144"/>
    </location>
</feature>
<keyword evidence="8" id="KW-1185">Reference proteome</keyword>
<evidence type="ECO:0000256" key="3">
    <source>
        <dbReference type="ARBA" id="ARBA00022989"/>
    </source>
</evidence>
<keyword evidence="3 5" id="KW-1133">Transmembrane helix</keyword>
<dbReference type="PANTHER" id="PTHR23508">
    <property type="entry name" value="CARBOXYLIC ACID TRANSPORTER PROTEIN HOMOLOG"/>
    <property type="match status" value="1"/>
</dbReference>
<evidence type="ECO:0000256" key="4">
    <source>
        <dbReference type="ARBA" id="ARBA00023136"/>
    </source>
</evidence>
<dbReference type="PANTHER" id="PTHR23508:SF10">
    <property type="entry name" value="CARBOXYLIC ACID TRANSPORTER PROTEIN HOMOLOG"/>
    <property type="match status" value="1"/>
</dbReference>
<reference evidence="7" key="1">
    <citation type="submission" date="2022-08" db="EMBL/GenBank/DDBJ databases">
        <authorList>
            <person name="Deng Y."/>
            <person name="Han X.-F."/>
            <person name="Zhang Y.-Q."/>
        </authorList>
    </citation>
    <scope>NUCLEOTIDE SEQUENCE</scope>
    <source>
        <strain evidence="7">CPCC 205763</strain>
    </source>
</reference>
<keyword evidence="4 5" id="KW-0472">Membrane</keyword>
<comment type="subcellular location">
    <subcellularLocation>
        <location evidence="1">Cell membrane</location>
        <topology evidence="1">Multi-pass membrane protein</topology>
    </subcellularLocation>
</comment>
<feature type="transmembrane region" description="Helical" evidence="5">
    <location>
        <begin position="29"/>
        <end position="48"/>
    </location>
</feature>
<feature type="transmembrane region" description="Helical" evidence="5">
    <location>
        <begin position="359"/>
        <end position="383"/>
    </location>
</feature>
<evidence type="ECO:0000256" key="1">
    <source>
        <dbReference type="ARBA" id="ARBA00004651"/>
    </source>
</evidence>
<feature type="transmembrane region" description="Helical" evidence="5">
    <location>
        <begin position="295"/>
        <end position="321"/>
    </location>
</feature>
<feature type="transmembrane region" description="Helical" evidence="5">
    <location>
        <begin position="60"/>
        <end position="80"/>
    </location>
</feature>
<dbReference type="SUPFAM" id="SSF103473">
    <property type="entry name" value="MFS general substrate transporter"/>
    <property type="match status" value="1"/>
</dbReference>
<feature type="transmembrane region" description="Helical" evidence="5">
    <location>
        <begin position="206"/>
        <end position="226"/>
    </location>
</feature>
<proteinExistence type="predicted"/>
<name>A0ABT2GSD5_9MICO</name>
<dbReference type="Pfam" id="PF07690">
    <property type="entry name" value="MFS_1"/>
    <property type="match status" value="1"/>
</dbReference>
<dbReference type="Gene3D" id="1.20.1250.20">
    <property type="entry name" value="MFS general substrate transporter like domains"/>
    <property type="match status" value="2"/>
</dbReference>
<dbReference type="InterPro" id="IPR011701">
    <property type="entry name" value="MFS"/>
</dbReference>
<feature type="domain" description="Major facilitator superfamily (MFS) profile" evidence="6">
    <location>
        <begin position="1"/>
        <end position="384"/>
    </location>
</feature>
<evidence type="ECO:0000256" key="5">
    <source>
        <dbReference type="SAM" id="Phobius"/>
    </source>
</evidence>
<organism evidence="7 8">
    <name type="scientific">Herbiconiux aconitum</name>
    <dbReference type="NCBI Taxonomy" id="2970913"/>
    <lineage>
        <taxon>Bacteria</taxon>
        <taxon>Bacillati</taxon>
        <taxon>Actinomycetota</taxon>
        <taxon>Actinomycetes</taxon>
        <taxon>Micrococcales</taxon>
        <taxon>Microbacteriaceae</taxon>
        <taxon>Herbiconiux</taxon>
    </lineage>
</organism>
<dbReference type="Proteomes" id="UP001165584">
    <property type="component" value="Unassembled WGS sequence"/>
</dbReference>
<feature type="transmembrane region" description="Helical" evidence="5">
    <location>
        <begin position="86"/>
        <end position="107"/>
    </location>
</feature>
<dbReference type="EMBL" id="JANLCM010000001">
    <property type="protein sequence ID" value="MCS5717721.1"/>
    <property type="molecule type" value="Genomic_DNA"/>
</dbReference>
<dbReference type="InterPro" id="IPR036259">
    <property type="entry name" value="MFS_trans_sf"/>
</dbReference>
<feature type="transmembrane region" description="Helical" evidence="5">
    <location>
        <begin position="270"/>
        <end position="289"/>
    </location>
</feature>
<evidence type="ECO:0000313" key="8">
    <source>
        <dbReference type="Proteomes" id="UP001165584"/>
    </source>
</evidence>
<gene>
    <name evidence="7" type="ORF">N1027_06185</name>
</gene>
<evidence type="ECO:0000259" key="6">
    <source>
        <dbReference type="PROSITE" id="PS50850"/>
    </source>
</evidence>
<keyword evidence="2 5" id="KW-0812">Transmembrane</keyword>
<dbReference type="RefSeq" id="WP_259506199.1">
    <property type="nucleotide sequence ID" value="NZ_JANLCM010000001.1"/>
</dbReference>
<dbReference type="InterPro" id="IPR005829">
    <property type="entry name" value="Sugar_transporter_CS"/>
</dbReference>
<evidence type="ECO:0000313" key="7">
    <source>
        <dbReference type="EMBL" id="MCS5717721.1"/>
    </source>
</evidence>
<dbReference type="PROSITE" id="PS50850">
    <property type="entry name" value="MFS"/>
    <property type="match status" value="1"/>
</dbReference>
<accession>A0ABT2GSD5</accession>
<dbReference type="PROSITE" id="PS00217">
    <property type="entry name" value="SUGAR_TRANSPORT_2"/>
    <property type="match status" value="1"/>
</dbReference>
<sequence length="387" mass="38904">MIAMIDGFDTQVIGIAAPAIASDLSLETATFGAIFAIGLTGGLIGAVLAGPASDRGSRRVVLLICLGVMSVGSLATPFVSNAVELSAARFFTGLGLGGAVPVIIALTTESVPPRARVRIVGLMFTGFPLGGLLGGLTAAVVIPAFGWRSLFILGGVVPLLLTVAVWLVISGKAPSRPEPTATGSPPRGSRPAVFQLLTRQNRAGTLLIWATFIFSLLVTYLLTSWIPLLVVRSGMAPITAILASVALNLGCIVGVLTLGAFGARRSVARALVVGYAGGGVFIAAIGAFGGAPVGLLAATFLSGAFTIAAQMLANGVCAVFYGRDLRATGVGYAVGMGRIGSIAGPALAGILVAADAATWQIFAVAGAISLLAALFAAGLAAVFSRMR</sequence>
<feature type="transmembrane region" description="Helical" evidence="5">
    <location>
        <begin position="150"/>
        <end position="169"/>
    </location>
</feature>
<feature type="transmembrane region" description="Helical" evidence="5">
    <location>
        <begin position="238"/>
        <end position="263"/>
    </location>
</feature>
<feature type="transmembrane region" description="Helical" evidence="5">
    <location>
        <begin position="333"/>
        <end position="353"/>
    </location>
</feature>
<dbReference type="InterPro" id="IPR020846">
    <property type="entry name" value="MFS_dom"/>
</dbReference>
<comment type="caution">
    <text evidence="7">The sequence shown here is derived from an EMBL/GenBank/DDBJ whole genome shotgun (WGS) entry which is preliminary data.</text>
</comment>